<gene>
    <name evidence="3" type="ORF">Sya03_21300</name>
</gene>
<dbReference type="PANTHER" id="PTHR35176:SF11">
    <property type="entry name" value="PYRIDOXAMINE 5'-PHOSPHATE OXIDASE FAMILY PROTEIN"/>
    <property type="match status" value="1"/>
</dbReference>
<organism evidence="3 4">
    <name type="scientific">Spirilliplanes yamanashiensis</name>
    <dbReference type="NCBI Taxonomy" id="42233"/>
    <lineage>
        <taxon>Bacteria</taxon>
        <taxon>Bacillati</taxon>
        <taxon>Actinomycetota</taxon>
        <taxon>Actinomycetes</taxon>
        <taxon>Micromonosporales</taxon>
        <taxon>Micromonosporaceae</taxon>
        <taxon>Spirilliplanes</taxon>
    </lineage>
</organism>
<dbReference type="AlphaFoldDB" id="A0A8J3Y6N6"/>
<dbReference type="NCBIfam" id="TIGR03666">
    <property type="entry name" value="Rv2061_F420"/>
    <property type="match status" value="1"/>
</dbReference>
<comment type="caution">
    <text evidence="3">The sequence shown here is derived from an EMBL/GenBank/DDBJ whole genome shotgun (WGS) entry which is preliminary data.</text>
</comment>
<dbReference type="GO" id="GO:0005829">
    <property type="term" value="C:cytosol"/>
    <property type="evidence" value="ECO:0007669"/>
    <property type="project" value="TreeGrafter"/>
</dbReference>
<name>A0A8J3Y6N6_9ACTN</name>
<protein>
    <submittedName>
        <fullName evidence="3">PPOX class F420-dependent oxidoreductase</fullName>
    </submittedName>
</protein>
<evidence type="ECO:0000256" key="1">
    <source>
        <dbReference type="ARBA" id="ARBA00023002"/>
    </source>
</evidence>
<dbReference type="Pfam" id="PF01243">
    <property type="entry name" value="PNPOx_N"/>
    <property type="match status" value="1"/>
</dbReference>
<sequence length="129" mass="14523">MSALDELSASRYVSLTTFKKDGTGRPTPVWVLRDGDRLLVWSAADAWKVRRVRRDPRVLVAPCDVRGRVAGPPVEGTARVTSREEMPRVLRLLVAKYGFQARMTLLGGRLRRRFRSPLDTTVGIYITLA</sequence>
<accession>A0A8J3Y6N6</accession>
<dbReference type="InterPro" id="IPR011576">
    <property type="entry name" value="Pyridox_Oxase_N"/>
</dbReference>
<evidence type="ECO:0000259" key="2">
    <source>
        <dbReference type="Pfam" id="PF01243"/>
    </source>
</evidence>
<keyword evidence="4" id="KW-1185">Reference proteome</keyword>
<feature type="domain" description="Pyridoxamine 5'-phosphate oxidase N-terminal" evidence="2">
    <location>
        <begin position="5"/>
        <end position="101"/>
    </location>
</feature>
<dbReference type="EMBL" id="BOOY01000014">
    <property type="protein sequence ID" value="GIJ02778.1"/>
    <property type="molecule type" value="Genomic_DNA"/>
</dbReference>
<dbReference type="InterPro" id="IPR012349">
    <property type="entry name" value="Split_barrel_FMN-bd"/>
</dbReference>
<dbReference type="InterPro" id="IPR052019">
    <property type="entry name" value="F420H2_bilvrd_red/Heme_oxyg"/>
</dbReference>
<reference evidence="3" key="1">
    <citation type="submission" date="2021-01" db="EMBL/GenBank/DDBJ databases">
        <title>Whole genome shotgun sequence of Spirilliplanes yamanashiensis NBRC 15828.</title>
        <authorList>
            <person name="Komaki H."/>
            <person name="Tamura T."/>
        </authorList>
    </citation>
    <scope>NUCLEOTIDE SEQUENCE</scope>
    <source>
        <strain evidence="3">NBRC 15828</strain>
    </source>
</reference>
<keyword evidence="1" id="KW-0560">Oxidoreductase</keyword>
<dbReference type="Gene3D" id="2.30.110.10">
    <property type="entry name" value="Electron Transport, Fmn-binding Protein, Chain A"/>
    <property type="match status" value="1"/>
</dbReference>
<evidence type="ECO:0000313" key="4">
    <source>
        <dbReference type="Proteomes" id="UP000652013"/>
    </source>
</evidence>
<proteinExistence type="predicted"/>
<dbReference type="InterPro" id="IPR019965">
    <property type="entry name" value="PPOX_F420-dep_Rv2061_put"/>
</dbReference>
<dbReference type="RefSeq" id="WP_203938064.1">
    <property type="nucleotide sequence ID" value="NZ_BAAAGJ010000009.1"/>
</dbReference>
<dbReference type="GO" id="GO:0070967">
    <property type="term" value="F:coenzyme F420 binding"/>
    <property type="evidence" value="ECO:0007669"/>
    <property type="project" value="TreeGrafter"/>
</dbReference>
<dbReference type="GO" id="GO:0016627">
    <property type="term" value="F:oxidoreductase activity, acting on the CH-CH group of donors"/>
    <property type="evidence" value="ECO:0007669"/>
    <property type="project" value="TreeGrafter"/>
</dbReference>
<dbReference type="PANTHER" id="PTHR35176">
    <property type="entry name" value="HEME OXYGENASE HI_0854-RELATED"/>
    <property type="match status" value="1"/>
</dbReference>
<dbReference type="SUPFAM" id="SSF50475">
    <property type="entry name" value="FMN-binding split barrel"/>
    <property type="match status" value="1"/>
</dbReference>
<dbReference type="Proteomes" id="UP000652013">
    <property type="component" value="Unassembled WGS sequence"/>
</dbReference>
<evidence type="ECO:0000313" key="3">
    <source>
        <dbReference type="EMBL" id="GIJ02778.1"/>
    </source>
</evidence>